<reference evidence="1 2" key="1">
    <citation type="submission" date="2007-01" db="EMBL/GenBank/DDBJ databases">
        <authorList>
            <person name="Haygood M."/>
            <person name="Podell S."/>
            <person name="Anderson C."/>
            <person name="Hopkinson B."/>
            <person name="Roe K."/>
            <person name="Barbeau K."/>
            <person name="Gaasterland T."/>
            <person name="Ferriera S."/>
            <person name="Johnson J."/>
            <person name="Kravitz S."/>
            <person name="Beeson K."/>
            <person name="Sutton G."/>
            <person name="Rogers Y.-H."/>
            <person name="Friedman R."/>
            <person name="Frazier M."/>
            <person name="Venter J.C."/>
        </authorList>
    </citation>
    <scope>NUCLEOTIDE SEQUENCE [LARGE SCALE GENOMIC DNA]</scope>
    <source>
        <strain evidence="1 2">ATCC 23134</strain>
    </source>
</reference>
<accession>A1ZW71</accession>
<keyword evidence="2" id="KW-1185">Reference proteome</keyword>
<gene>
    <name evidence="1" type="ORF">M23134_06693</name>
</gene>
<protein>
    <submittedName>
        <fullName evidence="1">Uncharacterized protein</fullName>
    </submittedName>
</protein>
<dbReference type="Proteomes" id="UP000004095">
    <property type="component" value="Unassembled WGS sequence"/>
</dbReference>
<evidence type="ECO:0000313" key="2">
    <source>
        <dbReference type="Proteomes" id="UP000004095"/>
    </source>
</evidence>
<comment type="caution">
    <text evidence="1">The sequence shown here is derived from an EMBL/GenBank/DDBJ whole genome shotgun (WGS) entry which is preliminary data.</text>
</comment>
<dbReference type="EMBL" id="AAWS01000049">
    <property type="protein sequence ID" value="EAY25434.1"/>
    <property type="molecule type" value="Genomic_DNA"/>
</dbReference>
<proteinExistence type="predicted"/>
<sequence length="38" mass="4391">MPYTNFSDVFDNATQNAQFIWSTNIVLDNVVIVRKTVE</sequence>
<organism evidence="1 2">
    <name type="scientific">Microscilla marina ATCC 23134</name>
    <dbReference type="NCBI Taxonomy" id="313606"/>
    <lineage>
        <taxon>Bacteria</taxon>
        <taxon>Pseudomonadati</taxon>
        <taxon>Bacteroidota</taxon>
        <taxon>Cytophagia</taxon>
        <taxon>Cytophagales</taxon>
        <taxon>Microscillaceae</taxon>
        <taxon>Microscilla</taxon>
    </lineage>
</organism>
<evidence type="ECO:0000313" key="1">
    <source>
        <dbReference type="EMBL" id="EAY25434.1"/>
    </source>
</evidence>
<name>A1ZW71_MICM2</name>
<dbReference type="AlphaFoldDB" id="A1ZW71"/>